<comment type="caution">
    <text evidence="2">The sequence shown here is derived from an EMBL/GenBank/DDBJ whole genome shotgun (WGS) entry which is preliminary data.</text>
</comment>
<evidence type="ECO:0000313" key="2">
    <source>
        <dbReference type="EMBL" id="TNN68748.1"/>
    </source>
</evidence>
<accession>A0A4Z2HSK6</accession>
<evidence type="ECO:0000256" key="1">
    <source>
        <dbReference type="SAM" id="MobiDB-lite"/>
    </source>
</evidence>
<sequence length="138" mass="15065">MPKHTTRCSDNGLRLQFSCPGTHKHGLTEPGNEPPLPGWKDDPTPSLTTAGLTQTACLCPWASPRDKNLTVLGGGGVKTAKRPAIAAHRGNRAVQATWRLSIHRNDVTDSFMSPGDERRRPRLDGKLREITTMFSLGN</sequence>
<feature type="region of interest" description="Disordered" evidence="1">
    <location>
        <begin position="19"/>
        <end position="46"/>
    </location>
</feature>
<organism evidence="2 3">
    <name type="scientific">Liparis tanakae</name>
    <name type="common">Tanaka's snailfish</name>
    <dbReference type="NCBI Taxonomy" id="230148"/>
    <lineage>
        <taxon>Eukaryota</taxon>
        <taxon>Metazoa</taxon>
        <taxon>Chordata</taxon>
        <taxon>Craniata</taxon>
        <taxon>Vertebrata</taxon>
        <taxon>Euteleostomi</taxon>
        <taxon>Actinopterygii</taxon>
        <taxon>Neopterygii</taxon>
        <taxon>Teleostei</taxon>
        <taxon>Neoteleostei</taxon>
        <taxon>Acanthomorphata</taxon>
        <taxon>Eupercaria</taxon>
        <taxon>Perciformes</taxon>
        <taxon>Cottioidei</taxon>
        <taxon>Cottales</taxon>
        <taxon>Liparidae</taxon>
        <taxon>Liparis</taxon>
    </lineage>
</organism>
<protein>
    <submittedName>
        <fullName evidence="2">Uncharacterized protein</fullName>
    </submittedName>
</protein>
<dbReference type="EMBL" id="SRLO01000185">
    <property type="protein sequence ID" value="TNN68748.1"/>
    <property type="molecule type" value="Genomic_DNA"/>
</dbReference>
<proteinExistence type="predicted"/>
<dbReference type="Proteomes" id="UP000314294">
    <property type="component" value="Unassembled WGS sequence"/>
</dbReference>
<evidence type="ECO:0000313" key="3">
    <source>
        <dbReference type="Proteomes" id="UP000314294"/>
    </source>
</evidence>
<gene>
    <name evidence="2" type="ORF">EYF80_021060</name>
</gene>
<name>A0A4Z2HSK6_9TELE</name>
<reference evidence="2 3" key="1">
    <citation type="submission" date="2019-03" db="EMBL/GenBank/DDBJ databases">
        <title>First draft genome of Liparis tanakae, snailfish: a comprehensive survey of snailfish specific genes.</title>
        <authorList>
            <person name="Kim W."/>
            <person name="Song I."/>
            <person name="Jeong J.-H."/>
            <person name="Kim D."/>
            <person name="Kim S."/>
            <person name="Ryu S."/>
            <person name="Song J.Y."/>
            <person name="Lee S.K."/>
        </authorList>
    </citation>
    <scope>NUCLEOTIDE SEQUENCE [LARGE SCALE GENOMIC DNA]</scope>
    <source>
        <tissue evidence="2">Muscle</tissue>
    </source>
</reference>
<keyword evidence="3" id="KW-1185">Reference proteome</keyword>
<dbReference type="AlphaFoldDB" id="A0A4Z2HSK6"/>